<dbReference type="EMBL" id="JACIEM010000005">
    <property type="protein sequence ID" value="MBB4004797.1"/>
    <property type="molecule type" value="Genomic_DNA"/>
</dbReference>
<dbReference type="InterPro" id="IPR001296">
    <property type="entry name" value="Glyco_trans_1"/>
</dbReference>
<dbReference type="Pfam" id="PF00534">
    <property type="entry name" value="Glycos_transf_1"/>
    <property type="match status" value="1"/>
</dbReference>
<dbReference type="CDD" id="cd03801">
    <property type="entry name" value="GT4_PimA-like"/>
    <property type="match status" value="1"/>
</dbReference>
<feature type="region of interest" description="Disordered" evidence="1">
    <location>
        <begin position="1"/>
        <end position="46"/>
    </location>
</feature>
<gene>
    <name evidence="3" type="ORF">GGR03_003892</name>
</gene>
<dbReference type="PANTHER" id="PTHR45947:SF13">
    <property type="entry name" value="TRANSFERASE"/>
    <property type="match status" value="1"/>
</dbReference>
<reference evidence="3 4" key="1">
    <citation type="submission" date="2020-08" db="EMBL/GenBank/DDBJ databases">
        <title>Genomic Encyclopedia of Type Strains, Phase IV (KMG-IV): sequencing the most valuable type-strain genomes for metagenomic binning, comparative biology and taxonomic classification.</title>
        <authorList>
            <person name="Goeker M."/>
        </authorList>
    </citation>
    <scope>NUCLEOTIDE SEQUENCE [LARGE SCALE GENOMIC DNA]</scope>
    <source>
        <strain evidence="3 4">DSM 103570</strain>
    </source>
</reference>
<keyword evidence="3" id="KW-0808">Transferase</keyword>
<evidence type="ECO:0000259" key="2">
    <source>
        <dbReference type="Pfam" id="PF00534"/>
    </source>
</evidence>
<accession>A0A7W6HH19</accession>
<dbReference type="InterPro" id="IPR050194">
    <property type="entry name" value="Glycosyltransferase_grp1"/>
</dbReference>
<sequence>MAQADGRTRPRRRRLPAARTERFARPALLPPPDGPQAQPSDYPLLGPEVAAHPALRACPASGPAQTDEAGQVSAAAFEAPGSSVRPTLDRIVVINDVAAAQGGATALALESIRMFREIDIPVTFIVGGDQTNDEIEEAGADIVVLGGHHIASGGRLSAFGRGIYNPAISGKLARWIAGHDTPSTIYHLHGWSKVLSPAIFSALRPVAARTVVHAHDFFLACPNGAYQDYRRGEPCERVPLGASCLTTNCDKRSYAQKLWRAARHEALSLACASGYEETPVVMIHQGMRPFFTRAGYDEKRLVTIRNPVRPFSEERITAEDHEIFYFVGRIEAEKGVFDLAKAARTAGVPLKMIGDGPARPEIQSRYPEIDVAGWLDRRAIGRALADARALVMPSLYREPFGLVAMEASTSGLPVILSGNALLAKDIADAGLGIAFDPARGGALADALKNVAELPRERIKAMSEAAFARPGDIATTPAQWRDQLLALYATRTAAAYPRHPSTMKVAS</sequence>
<dbReference type="AlphaFoldDB" id="A0A7W6HH19"/>
<protein>
    <submittedName>
        <fullName evidence="3">Glycosyltransferase involved in cell wall biosynthesis</fullName>
    </submittedName>
</protein>
<dbReference type="SUPFAM" id="SSF53756">
    <property type="entry name" value="UDP-Glycosyltransferase/glycogen phosphorylase"/>
    <property type="match status" value="1"/>
</dbReference>
<evidence type="ECO:0000313" key="3">
    <source>
        <dbReference type="EMBL" id="MBB4004797.1"/>
    </source>
</evidence>
<proteinExistence type="predicted"/>
<dbReference type="Gene3D" id="3.40.50.2000">
    <property type="entry name" value="Glycogen Phosphorylase B"/>
    <property type="match status" value="2"/>
</dbReference>
<feature type="domain" description="Glycosyl transferase family 1" evidence="2">
    <location>
        <begin position="317"/>
        <end position="465"/>
    </location>
</feature>
<dbReference type="PANTHER" id="PTHR45947">
    <property type="entry name" value="SULFOQUINOVOSYL TRANSFERASE SQD2"/>
    <property type="match status" value="1"/>
</dbReference>
<dbReference type="Proteomes" id="UP000588647">
    <property type="component" value="Unassembled WGS sequence"/>
</dbReference>
<organism evidence="3 4">
    <name type="scientific">Aurantimonas endophytica</name>
    <dbReference type="NCBI Taxonomy" id="1522175"/>
    <lineage>
        <taxon>Bacteria</taxon>
        <taxon>Pseudomonadati</taxon>
        <taxon>Pseudomonadota</taxon>
        <taxon>Alphaproteobacteria</taxon>
        <taxon>Hyphomicrobiales</taxon>
        <taxon>Aurantimonadaceae</taxon>
        <taxon>Aurantimonas</taxon>
    </lineage>
</organism>
<name>A0A7W6HH19_9HYPH</name>
<comment type="caution">
    <text evidence="3">The sequence shown here is derived from an EMBL/GenBank/DDBJ whole genome shotgun (WGS) entry which is preliminary data.</text>
</comment>
<dbReference type="GO" id="GO:0016757">
    <property type="term" value="F:glycosyltransferase activity"/>
    <property type="evidence" value="ECO:0007669"/>
    <property type="project" value="InterPro"/>
</dbReference>
<keyword evidence="4" id="KW-1185">Reference proteome</keyword>
<evidence type="ECO:0000313" key="4">
    <source>
        <dbReference type="Proteomes" id="UP000588647"/>
    </source>
</evidence>
<evidence type="ECO:0000256" key="1">
    <source>
        <dbReference type="SAM" id="MobiDB-lite"/>
    </source>
</evidence>